<dbReference type="SMART" id="SM00829">
    <property type="entry name" value="PKS_ER"/>
    <property type="match status" value="1"/>
</dbReference>
<dbReference type="RefSeq" id="WP_105737422.1">
    <property type="nucleotide sequence ID" value="NZ_PVBT01000009.1"/>
</dbReference>
<dbReference type="Gene3D" id="3.90.180.10">
    <property type="entry name" value="Medium-chain alcohol dehydrogenases, catalytic domain"/>
    <property type="match status" value="1"/>
</dbReference>
<evidence type="ECO:0000313" key="3">
    <source>
        <dbReference type="Proteomes" id="UP000238563"/>
    </source>
</evidence>
<gene>
    <name evidence="2" type="ORF">C5750_23605</name>
</gene>
<dbReference type="PANTHER" id="PTHR45348">
    <property type="entry name" value="HYPOTHETICAL OXIDOREDUCTASE (EUROFUNG)"/>
    <property type="match status" value="1"/>
</dbReference>
<dbReference type="CDD" id="cd08249">
    <property type="entry name" value="enoyl_reductase_like"/>
    <property type="match status" value="1"/>
</dbReference>
<dbReference type="SUPFAM" id="SSF50129">
    <property type="entry name" value="GroES-like"/>
    <property type="match status" value="1"/>
</dbReference>
<accession>A0A2S9JAN2</accession>
<dbReference type="SUPFAM" id="SSF51735">
    <property type="entry name" value="NAD(P)-binding Rossmann-fold domains"/>
    <property type="match status" value="1"/>
</dbReference>
<dbReference type="PANTHER" id="PTHR45348:SF2">
    <property type="entry name" value="ZINC-TYPE ALCOHOL DEHYDROGENASE-LIKE PROTEIN C2E1P3.01"/>
    <property type="match status" value="1"/>
</dbReference>
<dbReference type="InterPro" id="IPR047122">
    <property type="entry name" value="Trans-enoyl_RdTase-like"/>
</dbReference>
<dbReference type="InterPro" id="IPR011032">
    <property type="entry name" value="GroES-like_sf"/>
</dbReference>
<feature type="domain" description="Enoyl reductase (ER)" evidence="1">
    <location>
        <begin position="16"/>
        <end position="337"/>
    </location>
</feature>
<dbReference type="GO" id="GO:0016651">
    <property type="term" value="F:oxidoreductase activity, acting on NAD(P)H"/>
    <property type="evidence" value="ECO:0007669"/>
    <property type="project" value="InterPro"/>
</dbReference>
<dbReference type="InterPro" id="IPR036291">
    <property type="entry name" value="NAD(P)-bd_dom_sf"/>
</dbReference>
<dbReference type="Proteomes" id="UP000238563">
    <property type="component" value="Unassembled WGS sequence"/>
</dbReference>
<dbReference type="Pfam" id="PF08240">
    <property type="entry name" value="ADH_N"/>
    <property type="match status" value="1"/>
</dbReference>
<evidence type="ECO:0000313" key="2">
    <source>
        <dbReference type="EMBL" id="PRD49824.1"/>
    </source>
</evidence>
<dbReference type="EMBL" id="PVBT01000009">
    <property type="protein sequence ID" value="PRD49824.1"/>
    <property type="molecule type" value="Genomic_DNA"/>
</dbReference>
<comment type="caution">
    <text evidence="2">The sequence shown here is derived from an EMBL/GenBank/DDBJ whole genome shotgun (WGS) entry which is preliminary data.</text>
</comment>
<proteinExistence type="predicted"/>
<organism evidence="2 3">
    <name type="scientific">Phyllobacterium myrsinacearum</name>
    <dbReference type="NCBI Taxonomy" id="28101"/>
    <lineage>
        <taxon>Bacteria</taxon>
        <taxon>Pseudomonadati</taxon>
        <taxon>Pseudomonadota</taxon>
        <taxon>Alphaproteobacteria</taxon>
        <taxon>Hyphomicrobiales</taxon>
        <taxon>Phyllobacteriaceae</taxon>
        <taxon>Phyllobacterium</taxon>
    </lineage>
</organism>
<dbReference type="InterPro" id="IPR013154">
    <property type="entry name" value="ADH-like_N"/>
</dbReference>
<reference evidence="2 3" key="1">
    <citation type="submission" date="2018-02" db="EMBL/GenBank/DDBJ databases">
        <title>The draft genome of Phyllobacterium myrsinacearum DSM5892.</title>
        <authorList>
            <person name="Li L."/>
            <person name="Liu L."/>
            <person name="Zhang X."/>
            <person name="Wang T."/>
        </authorList>
    </citation>
    <scope>NUCLEOTIDE SEQUENCE [LARGE SCALE GENOMIC DNA]</scope>
    <source>
        <strain evidence="2 3">DSM 5892</strain>
    </source>
</reference>
<dbReference type="Gene3D" id="3.40.50.720">
    <property type="entry name" value="NAD(P)-binding Rossmann-like Domain"/>
    <property type="match status" value="1"/>
</dbReference>
<dbReference type="OrthoDB" id="9790818at2"/>
<sequence>MSDLEGWQAAWQKAPGQPLTIESVVRPQLADNEILVRNAAVAINPLDWLLQDAAILPWLDYPTVNGSDVAGEVVAVGSKIMRFRPGDRVLGQAVSTTINKPSQGAFQTYTAVFEHMASPIPDALSFVDASVLPLGLGTAACGLYQKEHLGLVHPSTAPLRTDETVLVWGAASSVGCNAIQLAVASGYECVAVASPHHTRMLKELGAIAVFDYRDPAVVDTVSQALQGKLLAGALHATGNLADCVAVISRSEGRRLVAMTLPTNEALPESVVATHINGTSLKDDEIGDMIYCGFLPEALANQSYCPAPLARVVGHGLDALQGALETLKAGVSGEKIVVTLAL</sequence>
<name>A0A2S9JAN2_9HYPH</name>
<protein>
    <submittedName>
        <fullName evidence="2">Oxidoreductase</fullName>
    </submittedName>
</protein>
<evidence type="ECO:0000259" key="1">
    <source>
        <dbReference type="SMART" id="SM00829"/>
    </source>
</evidence>
<dbReference type="InterPro" id="IPR020843">
    <property type="entry name" value="ER"/>
</dbReference>
<keyword evidence="3" id="KW-1185">Reference proteome</keyword>
<dbReference type="AlphaFoldDB" id="A0A2S9JAN2"/>